<organism evidence="4 5">
    <name type="scientific">Perkinsus olseni</name>
    <name type="common">Perkinsus atlanticus</name>
    <dbReference type="NCBI Taxonomy" id="32597"/>
    <lineage>
        <taxon>Eukaryota</taxon>
        <taxon>Sar</taxon>
        <taxon>Alveolata</taxon>
        <taxon>Perkinsozoa</taxon>
        <taxon>Perkinsea</taxon>
        <taxon>Perkinsida</taxon>
        <taxon>Perkinsidae</taxon>
        <taxon>Perkinsus</taxon>
    </lineage>
</organism>
<feature type="transmembrane region" description="Helical" evidence="2">
    <location>
        <begin position="264"/>
        <end position="285"/>
    </location>
</feature>
<accession>A0A7J6PHZ3</accession>
<dbReference type="AlphaFoldDB" id="A0A7J6PHZ3"/>
<evidence type="ECO:0000313" key="5">
    <source>
        <dbReference type="Proteomes" id="UP000541610"/>
    </source>
</evidence>
<dbReference type="GO" id="GO:0016567">
    <property type="term" value="P:protein ubiquitination"/>
    <property type="evidence" value="ECO:0007669"/>
    <property type="project" value="UniProtKB-UniPathway"/>
</dbReference>
<evidence type="ECO:0000313" key="4">
    <source>
        <dbReference type="EMBL" id="KAF4695356.1"/>
    </source>
</evidence>
<evidence type="ECO:0000259" key="3">
    <source>
        <dbReference type="PROSITE" id="PS50089"/>
    </source>
</evidence>
<feature type="domain" description="RING-type" evidence="3">
    <location>
        <begin position="381"/>
        <end position="442"/>
    </location>
</feature>
<comment type="caution">
    <text evidence="4">The sequence shown here is derived from an EMBL/GenBank/DDBJ whole genome shotgun (WGS) entry which is preliminary data.</text>
</comment>
<dbReference type="SMART" id="SM00184">
    <property type="entry name" value="RING"/>
    <property type="match status" value="1"/>
</dbReference>
<keyword evidence="2" id="KW-1133">Transmembrane helix</keyword>
<reference evidence="4 5" key="1">
    <citation type="submission" date="2020-04" db="EMBL/GenBank/DDBJ databases">
        <title>Perkinsus olseni comparative genomics.</title>
        <authorList>
            <person name="Bogema D.R."/>
        </authorList>
    </citation>
    <scope>NUCLEOTIDE SEQUENCE [LARGE SCALE GENOMIC DNA]</scope>
    <source>
        <strain evidence="4">00978-12</strain>
    </source>
</reference>
<keyword evidence="2" id="KW-0472">Membrane</keyword>
<dbReference type="OrthoDB" id="1302410at2759"/>
<dbReference type="Pfam" id="PF17123">
    <property type="entry name" value="zf-RING_11"/>
    <property type="match status" value="1"/>
</dbReference>
<gene>
    <name evidence="4" type="ORF">FOZ60_004847</name>
</gene>
<dbReference type="InterPro" id="IPR001841">
    <property type="entry name" value="Znf_RING"/>
</dbReference>
<dbReference type="Proteomes" id="UP000541610">
    <property type="component" value="Unassembled WGS sequence"/>
</dbReference>
<keyword evidence="1" id="KW-0862">Zinc</keyword>
<evidence type="ECO:0000256" key="2">
    <source>
        <dbReference type="SAM" id="Phobius"/>
    </source>
</evidence>
<dbReference type="UniPathway" id="UPA00143"/>
<dbReference type="PANTHER" id="PTHR45676:SF41">
    <property type="entry name" value="RING-H2 FINGER PROTEIN ATL66"/>
    <property type="match status" value="1"/>
</dbReference>
<evidence type="ECO:0000256" key="1">
    <source>
        <dbReference type="PROSITE-ProRule" id="PRU00175"/>
    </source>
</evidence>
<keyword evidence="2" id="KW-0812">Transmembrane</keyword>
<dbReference type="PANTHER" id="PTHR45676">
    <property type="entry name" value="RING-H2 FINGER PROTEIN ATL51-RELATED"/>
    <property type="match status" value="1"/>
</dbReference>
<sequence length="465" mass="52218">MIISEPHCGVTVYKLQRLHVHSCCLLRVCWCLQVQSRSRRWSRSPEEIFLNGAWRVCRSYYRRAKASQPLLQHPYWSSSSLSLFSLCRAHDGMAILLYLLLFTPSDGHAGGPSLLQIKIRCGTRLGCCPAGRRRLGSYSRGDYISGVRITSFSSYSSERNNHTDKMACAICLEDFSPEDTLGELSCGHVDNVRVRPELSLMSLSSGTSWRQQTVGNLAVEVWYYCRTMDTTEAFDLAHPTGSACLSLCAPRSLLREQEESVGRIVLLVAMLMVLFTTCFVILVYVSHFCLVYDGIEYMELPAASGPYDTLGQHSRSNRFVLRARLVARRAVTALRHGGHAAAGLAPHPLSLQQQSHRRLHCPSSRLKDLTKGTLCGGQRDCPICLSQYADIDTVTHLPCRHLFHLDCLEKYRIPAVHDTLVLYASSRWFNRSCSHPSCPLCRQHLPFVEVPCDSRARPGEIVTVL</sequence>
<dbReference type="Gene3D" id="3.30.40.10">
    <property type="entry name" value="Zinc/RING finger domain, C3HC4 (zinc finger)"/>
    <property type="match status" value="2"/>
</dbReference>
<dbReference type="PROSITE" id="PS50089">
    <property type="entry name" value="ZF_RING_2"/>
    <property type="match status" value="1"/>
</dbReference>
<protein>
    <recommendedName>
        <fullName evidence="3">RING-type domain-containing protein</fullName>
    </recommendedName>
</protein>
<dbReference type="SUPFAM" id="SSF57850">
    <property type="entry name" value="RING/U-box"/>
    <property type="match status" value="2"/>
</dbReference>
<proteinExistence type="predicted"/>
<keyword evidence="1" id="KW-0479">Metal-binding</keyword>
<name>A0A7J6PHZ3_PEROL</name>
<dbReference type="GO" id="GO:0008270">
    <property type="term" value="F:zinc ion binding"/>
    <property type="evidence" value="ECO:0007669"/>
    <property type="project" value="UniProtKB-KW"/>
</dbReference>
<keyword evidence="1" id="KW-0863">Zinc-finger</keyword>
<dbReference type="EMBL" id="JABANP010000021">
    <property type="protein sequence ID" value="KAF4695356.1"/>
    <property type="molecule type" value="Genomic_DNA"/>
</dbReference>
<dbReference type="InterPro" id="IPR013083">
    <property type="entry name" value="Znf_RING/FYVE/PHD"/>
</dbReference>